<feature type="transmembrane region" description="Helical" evidence="2">
    <location>
        <begin position="103"/>
        <end position="122"/>
    </location>
</feature>
<proteinExistence type="predicted"/>
<comment type="caution">
    <text evidence="3">The sequence shown here is derived from an EMBL/GenBank/DDBJ whole genome shotgun (WGS) entry which is preliminary data.</text>
</comment>
<feature type="transmembrane region" description="Helical" evidence="2">
    <location>
        <begin position="183"/>
        <end position="203"/>
    </location>
</feature>
<evidence type="ECO:0000313" key="4">
    <source>
        <dbReference type="Proteomes" id="UP000437709"/>
    </source>
</evidence>
<reference evidence="3 4" key="1">
    <citation type="submission" date="2019-10" db="EMBL/GenBank/DDBJ databases">
        <title>Georgenia wutianyii sp. nov. and Georgenia yuyongxinii sp. nov. isolated from plateau pika (Ochotona curzoniae) in the Qinghai-Tibet plateau of China.</title>
        <authorList>
            <person name="Tian Z."/>
        </authorList>
    </citation>
    <scope>NUCLEOTIDE SEQUENCE [LARGE SCALE GENOMIC DNA]</scope>
    <source>
        <strain evidence="3 4">JCM 19765</strain>
    </source>
</reference>
<dbReference type="AlphaFoldDB" id="A0A6N7ENY5"/>
<dbReference type="Pfam" id="PF11377">
    <property type="entry name" value="DUF3180"/>
    <property type="match status" value="1"/>
</dbReference>
<feature type="transmembrane region" description="Helical" evidence="2">
    <location>
        <begin position="142"/>
        <end position="163"/>
    </location>
</feature>
<keyword evidence="2" id="KW-0472">Membrane</keyword>
<keyword evidence="4" id="KW-1185">Reference proteome</keyword>
<keyword evidence="2" id="KW-0812">Transmembrane</keyword>
<evidence type="ECO:0000256" key="2">
    <source>
        <dbReference type="SAM" id="Phobius"/>
    </source>
</evidence>
<dbReference type="OrthoDB" id="3257239at2"/>
<keyword evidence="2" id="KW-1133">Transmembrane helix</keyword>
<accession>A0A6N7ENY5</accession>
<organism evidence="3 4">
    <name type="scientific">Georgenia subflava</name>
    <dbReference type="NCBI Taxonomy" id="1622177"/>
    <lineage>
        <taxon>Bacteria</taxon>
        <taxon>Bacillati</taxon>
        <taxon>Actinomycetota</taxon>
        <taxon>Actinomycetes</taxon>
        <taxon>Micrococcales</taxon>
        <taxon>Bogoriellaceae</taxon>
        <taxon>Georgenia</taxon>
    </lineage>
</organism>
<protein>
    <submittedName>
        <fullName evidence="3">DUF3180 family protein</fullName>
    </submittedName>
</protein>
<evidence type="ECO:0000256" key="1">
    <source>
        <dbReference type="SAM" id="MobiDB-lite"/>
    </source>
</evidence>
<feature type="region of interest" description="Disordered" evidence="1">
    <location>
        <begin position="1"/>
        <end position="20"/>
    </location>
</feature>
<dbReference type="Proteomes" id="UP000437709">
    <property type="component" value="Unassembled WGS sequence"/>
</dbReference>
<evidence type="ECO:0000313" key="3">
    <source>
        <dbReference type="EMBL" id="MPV38823.1"/>
    </source>
</evidence>
<name>A0A6N7ENY5_9MICO</name>
<feature type="transmembrane region" description="Helical" evidence="2">
    <location>
        <begin position="71"/>
        <end position="91"/>
    </location>
</feature>
<gene>
    <name evidence="3" type="ORF">GB881_17570</name>
</gene>
<dbReference type="EMBL" id="WHPC01000114">
    <property type="protein sequence ID" value="MPV38823.1"/>
    <property type="molecule type" value="Genomic_DNA"/>
</dbReference>
<feature type="region of interest" description="Disordered" evidence="1">
    <location>
        <begin position="31"/>
        <end position="52"/>
    </location>
</feature>
<dbReference type="InterPro" id="IPR021517">
    <property type="entry name" value="DUF3180"/>
</dbReference>
<sequence>MGPRRAAGQRGCGSAQGDGARQGSVLGCGAVGGGDPGGGSRRGSAFGGPKLGTRRVVGRGRAARWSLMQRTSWQVLLLLAIGGGLVSYLVLSGLDGRGYLPVPVPMSTALGPAALSVVLLWLGRNVRRLVRRDPTSMTPIGAARVVVLAKASALVGAVLVGYFGAQLVLALENLAAPLPRDQAWAAGLSLVACVVLVGVALLVEWWCRVPPEDDDETPGRSGHSPSAA</sequence>
<feature type="compositionally biased region" description="Gly residues" evidence="1">
    <location>
        <begin position="31"/>
        <end position="50"/>
    </location>
</feature>